<dbReference type="AlphaFoldDB" id="A0AAD5TII7"/>
<name>A0AAD5TII7_9FUNG</name>
<evidence type="ECO:0000256" key="2">
    <source>
        <dbReference type="ARBA" id="ARBA00022833"/>
    </source>
</evidence>
<dbReference type="InterPro" id="IPR001781">
    <property type="entry name" value="Znf_LIM"/>
</dbReference>
<dbReference type="GO" id="GO:0003779">
    <property type="term" value="F:actin binding"/>
    <property type="evidence" value="ECO:0007669"/>
    <property type="project" value="TreeGrafter"/>
</dbReference>
<evidence type="ECO:0000256" key="3">
    <source>
        <dbReference type="ARBA" id="ARBA00023038"/>
    </source>
</evidence>
<evidence type="ECO:0000313" key="8">
    <source>
        <dbReference type="Proteomes" id="UP001212152"/>
    </source>
</evidence>
<dbReference type="EMBL" id="JADGJQ010000040">
    <property type="protein sequence ID" value="KAJ3176523.1"/>
    <property type="molecule type" value="Genomic_DNA"/>
</dbReference>
<evidence type="ECO:0000259" key="6">
    <source>
        <dbReference type="PROSITE" id="PS50023"/>
    </source>
</evidence>
<dbReference type="PROSITE" id="PS00478">
    <property type="entry name" value="LIM_DOMAIN_1"/>
    <property type="match status" value="3"/>
</dbReference>
<feature type="domain" description="LIM zinc-binding" evidence="6">
    <location>
        <begin position="266"/>
        <end position="330"/>
    </location>
</feature>
<dbReference type="PANTHER" id="PTHR24214">
    <property type="entry name" value="PDZ AND LIM DOMAIN PROTEIN ZASP"/>
    <property type="match status" value="1"/>
</dbReference>
<feature type="domain" description="LIM zinc-binding" evidence="6">
    <location>
        <begin position="388"/>
        <end position="447"/>
    </location>
</feature>
<evidence type="ECO:0000313" key="7">
    <source>
        <dbReference type="EMBL" id="KAJ3176523.1"/>
    </source>
</evidence>
<feature type="region of interest" description="Disordered" evidence="5">
    <location>
        <begin position="510"/>
        <end position="540"/>
    </location>
</feature>
<keyword evidence="1 4" id="KW-0479">Metal-binding</keyword>
<protein>
    <recommendedName>
        <fullName evidence="6">LIM zinc-binding domain-containing protein</fullName>
    </recommendedName>
</protein>
<keyword evidence="2 4" id="KW-0862">Zinc</keyword>
<reference evidence="7" key="1">
    <citation type="submission" date="2020-05" db="EMBL/GenBank/DDBJ databases">
        <title>Phylogenomic resolution of chytrid fungi.</title>
        <authorList>
            <person name="Stajich J.E."/>
            <person name="Amses K."/>
            <person name="Simmons R."/>
            <person name="Seto K."/>
            <person name="Myers J."/>
            <person name="Bonds A."/>
            <person name="Quandt C.A."/>
            <person name="Barry K."/>
            <person name="Liu P."/>
            <person name="Grigoriev I."/>
            <person name="Longcore J.E."/>
            <person name="James T.Y."/>
        </authorList>
    </citation>
    <scope>NUCLEOTIDE SEQUENCE</scope>
    <source>
        <strain evidence="7">JEL0379</strain>
    </source>
</reference>
<sequence>MVKSAYYSQLPTVRCRDCGQVLDYSAKHVCSHMPPDFAAEQRQRTLRRDQQRNDQQRQQQQAHTPQNPRGREQHDRFDNDSYSNGSGGGGTHSPRGSPHPYSAGQRGGGSPHPNAYPQDQHYYGGGGADRAPQSPRARSRERPREQRPRRERSRAREPQHEQQHPQQERSRSRPNVERAPNADRADLANIRTRDLANPHQPRGANSPHPSNTGSPAGSARQSPRSSIDDVMSDLIDELSIDSNGQRIPSLPKQRSNASNRSHRARPNCGGCGNPITNPREAYQILALQKAYHIPCFRCCVCECSFDESNPYIPHEDRAYCEPCFNRTLDTICAGCNQQIFEQPVYALGRAWHEHHLRCAACRKPIEGNPFEHEDQVYCSADYASLVAPKCRECGLGIQGETICALDSTFHKECFVCQTCKEPFPDKSFYVVGQDPLCRLHYHERNNSLCGDCGEPIEGPCAEIAELNKRFHPAHWCCYVCRVPLSSTYYSFAGRPYCQHDIMEVYQQGKSAGGGGGGGGNKANRRQTLMLDLGSDERDRR</sequence>
<feature type="compositionally biased region" description="Gly residues" evidence="5">
    <location>
        <begin position="510"/>
        <end position="520"/>
    </location>
</feature>
<dbReference type="Gene3D" id="2.10.110.10">
    <property type="entry name" value="Cysteine Rich Protein"/>
    <property type="match status" value="4"/>
</dbReference>
<keyword evidence="8" id="KW-1185">Reference proteome</keyword>
<evidence type="ECO:0000256" key="1">
    <source>
        <dbReference type="ARBA" id="ARBA00022723"/>
    </source>
</evidence>
<dbReference type="SMART" id="SM00132">
    <property type="entry name" value="LIM"/>
    <property type="match status" value="4"/>
</dbReference>
<gene>
    <name evidence="7" type="ORF">HDU87_005217</name>
</gene>
<dbReference type="PROSITE" id="PS50023">
    <property type="entry name" value="LIM_DOMAIN_2"/>
    <property type="match status" value="2"/>
</dbReference>
<dbReference type="GO" id="GO:0030036">
    <property type="term" value="P:actin cytoskeleton organization"/>
    <property type="evidence" value="ECO:0007669"/>
    <property type="project" value="TreeGrafter"/>
</dbReference>
<comment type="caution">
    <text evidence="7">The sequence shown here is derived from an EMBL/GenBank/DDBJ whole genome shotgun (WGS) entry which is preliminary data.</text>
</comment>
<feature type="compositionally biased region" description="Low complexity" evidence="5">
    <location>
        <begin position="56"/>
        <end position="68"/>
    </location>
</feature>
<feature type="compositionally biased region" description="Polar residues" evidence="5">
    <location>
        <begin position="207"/>
        <end position="225"/>
    </location>
</feature>
<dbReference type="GO" id="GO:0001725">
    <property type="term" value="C:stress fiber"/>
    <property type="evidence" value="ECO:0007669"/>
    <property type="project" value="TreeGrafter"/>
</dbReference>
<dbReference type="Proteomes" id="UP001212152">
    <property type="component" value="Unassembled WGS sequence"/>
</dbReference>
<organism evidence="7 8">
    <name type="scientific">Geranomyces variabilis</name>
    <dbReference type="NCBI Taxonomy" id="109894"/>
    <lineage>
        <taxon>Eukaryota</taxon>
        <taxon>Fungi</taxon>
        <taxon>Fungi incertae sedis</taxon>
        <taxon>Chytridiomycota</taxon>
        <taxon>Chytridiomycota incertae sedis</taxon>
        <taxon>Chytridiomycetes</taxon>
        <taxon>Spizellomycetales</taxon>
        <taxon>Powellomycetaceae</taxon>
        <taxon>Geranomyces</taxon>
    </lineage>
</organism>
<dbReference type="GO" id="GO:0051371">
    <property type="term" value="F:muscle alpha-actinin binding"/>
    <property type="evidence" value="ECO:0007669"/>
    <property type="project" value="TreeGrafter"/>
</dbReference>
<dbReference type="GO" id="GO:0031941">
    <property type="term" value="C:filamentous actin"/>
    <property type="evidence" value="ECO:0007669"/>
    <property type="project" value="TreeGrafter"/>
</dbReference>
<dbReference type="CDD" id="cd08368">
    <property type="entry name" value="LIM"/>
    <property type="match status" value="3"/>
</dbReference>
<feature type="compositionally biased region" description="Basic and acidic residues" evidence="5">
    <location>
        <begin position="69"/>
        <end position="79"/>
    </location>
</feature>
<evidence type="ECO:0000256" key="4">
    <source>
        <dbReference type="PROSITE-ProRule" id="PRU00125"/>
    </source>
</evidence>
<proteinExistence type="predicted"/>
<feature type="compositionally biased region" description="Basic and acidic residues" evidence="5">
    <location>
        <begin position="39"/>
        <end position="55"/>
    </location>
</feature>
<dbReference type="Pfam" id="PF00412">
    <property type="entry name" value="LIM"/>
    <property type="match status" value="4"/>
</dbReference>
<evidence type="ECO:0000256" key="5">
    <source>
        <dbReference type="SAM" id="MobiDB-lite"/>
    </source>
</evidence>
<accession>A0AAD5TII7</accession>
<dbReference type="GO" id="GO:0046872">
    <property type="term" value="F:metal ion binding"/>
    <property type="evidence" value="ECO:0007669"/>
    <property type="project" value="UniProtKB-KW"/>
</dbReference>
<feature type="region of interest" description="Disordered" evidence="5">
    <location>
        <begin position="39"/>
        <end position="226"/>
    </location>
</feature>
<feature type="compositionally biased region" description="Basic and acidic residues" evidence="5">
    <location>
        <begin position="138"/>
        <end position="196"/>
    </location>
</feature>
<keyword evidence="3 4" id="KW-0440">LIM domain</keyword>
<dbReference type="InterPro" id="IPR050604">
    <property type="entry name" value="PDZ-LIM_domain"/>
</dbReference>
<dbReference type="SUPFAM" id="SSF57716">
    <property type="entry name" value="Glucocorticoid receptor-like (DNA-binding domain)"/>
    <property type="match status" value="3"/>
</dbReference>
<feature type="region of interest" description="Disordered" evidence="5">
    <location>
        <begin position="240"/>
        <end position="270"/>
    </location>
</feature>
<dbReference type="PANTHER" id="PTHR24214:SF62">
    <property type="entry name" value="LEUPAXIN"/>
    <property type="match status" value="1"/>
</dbReference>